<dbReference type="PANTHER" id="PTHR20883">
    <property type="entry name" value="PHYTANOYL-COA DIOXYGENASE DOMAIN CONTAINING 1"/>
    <property type="match status" value="1"/>
</dbReference>
<dbReference type="Pfam" id="PF05721">
    <property type="entry name" value="PhyH"/>
    <property type="match status" value="1"/>
</dbReference>
<sequence>MPLTCSILSPPLSSRSSVERWTVPCERSRNSTSRKAPSTANGSAGAAKLAKPSLSTEEVLSFERKGHIQLNGLLTAPEVHQLAKHVDQAISKRQLEALRHRVRVLVSEHEAKACRTVEDAKAALRRAHAEVGFLQFFNLWRHCSPLAAISRDARLTAAAAQLLGVRKLRLYQDCVFVKWPGHAETSWHSDLRMAPFDTNSALTAWIPFRAMKGKSDSGLQFASGSHRDFALPFWREASTADLSSRGYHVTQPCRMEVGDVSFHHGWTLHTAPPQPQQSQLRTALSITYFADGARLLDSSDTSVRKSLHHQEDLESYAGWVGDVVKGDVARHELLPLVYPLQGSPRQTVKPRT</sequence>
<feature type="compositionally biased region" description="Polar residues" evidence="2">
    <location>
        <begin position="30"/>
        <end position="42"/>
    </location>
</feature>
<reference evidence="3 4" key="1">
    <citation type="journal article" date="2024" name="Nat. Commun.">
        <title>Phylogenomics reveals the evolutionary origins of lichenization in chlorophyte algae.</title>
        <authorList>
            <person name="Puginier C."/>
            <person name="Libourel C."/>
            <person name="Otte J."/>
            <person name="Skaloud P."/>
            <person name="Haon M."/>
            <person name="Grisel S."/>
            <person name="Petersen M."/>
            <person name="Berrin J.G."/>
            <person name="Delaux P.M."/>
            <person name="Dal Grande F."/>
            <person name="Keller J."/>
        </authorList>
    </citation>
    <scope>NUCLEOTIDE SEQUENCE [LARGE SCALE GENOMIC DNA]</scope>
    <source>
        <strain evidence="3 4">SAG 2036</strain>
    </source>
</reference>
<keyword evidence="4" id="KW-1185">Reference proteome</keyword>
<evidence type="ECO:0000256" key="2">
    <source>
        <dbReference type="SAM" id="MobiDB-lite"/>
    </source>
</evidence>
<organism evidence="3 4">
    <name type="scientific">Symbiochloris irregularis</name>
    <dbReference type="NCBI Taxonomy" id="706552"/>
    <lineage>
        <taxon>Eukaryota</taxon>
        <taxon>Viridiplantae</taxon>
        <taxon>Chlorophyta</taxon>
        <taxon>core chlorophytes</taxon>
        <taxon>Trebouxiophyceae</taxon>
        <taxon>Trebouxiales</taxon>
        <taxon>Trebouxiaceae</taxon>
        <taxon>Symbiochloris</taxon>
    </lineage>
</organism>
<dbReference type="EMBL" id="JALJOQ010000080">
    <property type="protein sequence ID" value="KAK9800783.1"/>
    <property type="molecule type" value="Genomic_DNA"/>
</dbReference>
<dbReference type="InterPro" id="IPR008775">
    <property type="entry name" value="Phytyl_CoA_dOase-like"/>
</dbReference>
<dbReference type="PANTHER" id="PTHR20883:SF49">
    <property type="entry name" value="PHYTANOYL-COA DIOXYGENASE"/>
    <property type="match status" value="1"/>
</dbReference>
<dbReference type="SUPFAM" id="SSF51197">
    <property type="entry name" value="Clavaminate synthase-like"/>
    <property type="match status" value="1"/>
</dbReference>
<proteinExistence type="predicted"/>
<evidence type="ECO:0000313" key="3">
    <source>
        <dbReference type="EMBL" id="KAK9800783.1"/>
    </source>
</evidence>
<comment type="caution">
    <text evidence="3">The sequence shown here is derived from an EMBL/GenBank/DDBJ whole genome shotgun (WGS) entry which is preliminary data.</text>
</comment>
<comment type="cofactor">
    <cofactor evidence="1">
        <name>Fe cation</name>
        <dbReference type="ChEBI" id="CHEBI:24875"/>
    </cofactor>
</comment>
<dbReference type="Gene3D" id="2.60.120.620">
    <property type="entry name" value="q2cbj1_9rhob like domain"/>
    <property type="match status" value="1"/>
</dbReference>
<dbReference type="Proteomes" id="UP001465755">
    <property type="component" value="Unassembled WGS sequence"/>
</dbReference>
<name>A0AAW1NZJ9_9CHLO</name>
<protein>
    <recommendedName>
        <fullName evidence="5">Phytanoyl-CoA dioxygenase</fullName>
    </recommendedName>
</protein>
<gene>
    <name evidence="3" type="ORF">WJX73_002660</name>
</gene>
<feature type="region of interest" description="Disordered" evidence="2">
    <location>
        <begin position="23"/>
        <end position="49"/>
    </location>
</feature>
<accession>A0AAW1NZJ9</accession>
<evidence type="ECO:0000256" key="1">
    <source>
        <dbReference type="ARBA" id="ARBA00001962"/>
    </source>
</evidence>
<dbReference type="AlphaFoldDB" id="A0AAW1NZJ9"/>
<evidence type="ECO:0000313" key="4">
    <source>
        <dbReference type="Proteomes" id="UP001465755"/>
    </source>
</evidence>
<evidence type="ECO:0008006" key="5">
    <source>
        <dbReference type="Google" id="ProtNLM"/>
    </source>
</evidence>